<keyword evidence="11" id="KW-1185">Reference proteome</keyword>
<feature type="domain" description="Thioredoxin" evidence="9">
    <location>
        <begin position="1"/>
        <end position="106"/>
    </location>
</feature>
<dbReference type="InterPro" id="IPR005746">
    <property type="entry name" value="Thioredoxin"/>
</dbReference>
<dbReference type="SUPFAM" id="SSF52833">
    <property type="entry name" value="Thioredoxin-like"/>
    <property type="match status" value="1"/>
</dbReference>
<keyword evidence="6" id="KW-0676">Redox-active center</keyword>
<evidence type="ECO:0000313" key="11">
    <source>
        <dbReference type="Proteomes" id="UP000641588"/>
    </source>
</evidence>
<evidence type="ECO:0000256" key="5">
    <source>
        <dbReference type="ARBA" id="ARBA00023157"/>
    </source>
</evidence>
<name>A0A972K0T1_9BACL</name>
<dbReference type="Pfam" id="PF00085">
    <property type="entry name" value="Thioredoxin"/>
    <property type="match status" value="1"/>
</dbReference>
<dbReference type="NCBIfam" id="TIGR01068">
    <property type="entry name" value="thioredoxin"/>
    <property type="match status" value="1"/>
</dbReference>
<dbReference type="FunFam" id="3.40.30.10:FF:000001">
    <property type="entry name" value="Thioredoxin"/>
    <property type="match status" value="1"/>
</dbReference>
<keyword evidence="5" id="KW-1015">Disulfide bond</keyword>
<dbReference type="Proteomes" id="UP000641588">
    <property type="component" value="Unassembled WGS sequence"/>
</dbReference>
<dbReference type="PROSITE" id="PS51352">
    <property type="entry name" value="THIOREDOXIN_2"/>
    <property type="match status" value="1"/>
</dbReference>
<evidence type="ECO:0000256" key="8">
    <source>
        <dbReference type="PIRNR" id="PIRNR000077"/>
    </source>
</evidence>
<dbReference type="InterPro" id="IPR036249">
    <property type="entry name" value="Thioredoxin-like_sf"/>
</dbReference>
<dbReference type="PANTHER" id="PTHR45663">
    <property type="entry name" value="GEO12009P1"/>
    <property type="match status" value="1"/>
</dbReference>
<evidence type="ECO:0000259" key="9">
    <source>
        <dbReference type="PROSITE" id="PS51352"/>
    </source>
</evidence>
<gene>
    <name evidence="10" type="primary">trxA</name>
    <name evidence="10" type="ORF">GC093_08130</name>
</gene>
<evidence type="ECO:0000256" key="7">
    <source>
        <dbReference type="NCBIfam" id="TIGR01068"/>
    </source>
</evidence>
<evidence type="ECO:0000256" key="4">
    <source>
        <dbReference type="ARBA" id="ARBA00022982"/>
    </source>
</evidence>
<evidence type="ECO:0000256" key="1">
    <source>
        <dbReference type="ARBA" id="ARBA00008987"/>
    </source>
</evidence>
<dbReference type="RefSeq" id="WP_171651393.1">
    <property type="nucleotide sequence ID" value="NZ_WHOD01000045.1"/>
</dbReference>
<evidence type="ECO:0000256" key="3">
    <source>
        <dbReference type="ARBA" id="ARBA00022448"/>
    </source>
</evidence>
<evidence type="ECO:0000256" key="2">
    <source>
        <dbReference type="ARBA" id="ARBA00020570"/>
    </source>
</evidence>
<dbReference type="PIRSF" id="PIRSF000077">
    <property type="entry name" value="Thioredoxin"/>
    <property type="match status" value="1"/>
</dbReference>
<dbReference type="InterPro" id="IPR013766">
    <property type="entry name" value="Thioredoxin_domain"/>
</dbReference>
<dbReference type="Gene3D" id="3.40.30.10">
    <property type="entry name" value="Glutaredoxin"/>
    <property type="match status" value="1"/>
</dbReference>
<evidence type="ECO:0000313" key="10">
    <source>
        <dbReference type="EMBL" id="NOU93188.1"/>
    </source>
</evidence>
<comment type="caution">
    <text evidence="10">The sequence shown here is derived from an EMBL/GenBank/DDBJ whole genome shotgun (WGS) entry which is preliminary data.</text>
</comment>
<dbReference type="CDD" id="cd02947">
    <property type="entry name" value="TRX_family"/>
    <property type="match status" value="1"/>
</dbReference>
<sequence>MALIQVSDHDFEEKVMKAKVPVLVDFYADWCELFQVIEPMLQELSEDFSNHAVIAKVNIDENPMVANQHHIISIPTMKLFKDGKLTAMMIGRQPKSELTKMIRDLL</sequence>
<dbReference type="PANTHER" id="PTHR45663:SF11">
    <property type="entry name" value="GEO12009P1"/>
    <property type="match status" value="1"/>
</dbReference>
<organism evidence="10 11">
    <name type="scientific">Paenibacillus foliorum</name>
    <dbReference type="NCBI Taxonomy" id="2654974"/>
    <lineage>
        <taxon>Bacteria</taxon>
        <taxon>Bacillati</taxon>
        <taxon>Bacillota</taxon>
        <taxon>Bacilli</taxon>
        <taxon>Bacillales</taxon>
        <taxon>Paenibacillaceae</taxon>
        <taxon>Paenibacillus</taxon>
    </lineage>
</organism>
<dbReference type="AlphaFoldDB" id="A0A972K0T1"/>
<reference evidence="10" key="1">
    <citation type="submission" date="2019-10" db="EMBL/GenBank/DDBJ databases">
        <title>Description of Paenibacillus glebae sp. nov.</title>
        <authorList>
            <person name="Carlier A."/>
            <person name="Qi S."/>
        </authorList>
    </citation>
    <scope>NUCLEOTIDE SEQUENCE</scope>
    <source>
        <strain evidence="10">LMG 31456</strain>
    </source>
</reference>
<evidence type="ECO:0000256" key="6">
    <source>
        <dbReference type="ARBA" id="ARBA00023284"/>
    </source>
</evidence>
<keyword evidence="4" id="KW-0249">Electron transport</keyword>
<keyword evidence="3" id="KW-0813">Transport</keyword>
<proteinExistence type="inferred from homology"/>
<protein>
    <recommendedName>
        <fullName evidence="2 7">Thioredoxin</fullName>
    </recommendedName>
</protein>
<dbReference type="GO" id="GO:0015035">
    <property type="term" value="F:protein-disulfide reductase activity"/>
    <property type="evidence" value="ECO:0007669"/>
    <property type="project" value="UniProtKB-UniRule"/>
</dbReference>
<dbReference type="EMBL" id="WHOD01000045">
    <property type="protein sequence ID" value="NOU93188.1"/>
    <property type="molecule type" value="Genomic_DNA"/>
</dbReference>
<comment type="similarity">
    <text evidence="1 8">Belongs to the thioredoxin family.</text>
</comment>
<dbReference type="GO" id="GO:0005737">
    <property type="term" value="C:cytoplasm"/>
    <property type="evidence" value="ECO:0007669"/>
    <property type="project" value="TreeGrafter"/>
</dbReference>
<accession>A0A972K0T1</accession>